<feature type="coiled-coil region" evidence="1">
    <location>
        <begin position="223"/>
        <end position="283"/>
    </location>
</feature>
<evidence type="ECO:0000313" key="3">
    <source>
        <dbReference type="EMBL" id="EDY32431.1"/>
    </source>
</evidence>
<accession>B5CQK4</accession>
<keyword evidence="4" id="KW-1185">Reference proteome</keyword>
<dbReference type="AlphaFoldDB" id="B5CQK4"/>
<keyword evidence="2" id="KW-0472">Membrane</keyword>
<reference evidence="3 4" key="1">
    <citation type="submission" date="2008-08" db="EMBL/GenBank/DDBJ databases">
        <title>Draft genome sequence of Ruminococcus lactaris ATCC 29176.</title>
        <authorList>
            <person name="Sudarsanam P."/>
            <person name="Ley R."/>
            <person name="Guruge J."/>
            <person name="Turnbaugh P.J."/>
            <person name="Mahowald M."/>
            <person name="Liep D."/>
            <person name="Gordon J."/>
        </authorList>
    </citation>
    <scope>NUCLEOTIDE SEQUENCE [LARGE SCALE GENOMIC DNA]</scope>
    <source>
        <strain evidence="3 4">ATCC 29176</strain>
    </source>
</reference>
<feature type="transmembrane region" description="Helical" evidence="2">
    <location>
        <begin position="33"/>
        <end position="55"/>
    </location>
</feature>
<dbReference type="RefSeq" id="WP_005611815.1">
    <property type="nucleotide sequence ID" value="NZ_CP102292.1"/>
</dbReference>
<keyword evidence="2" id="KW-0812">Transmembrane</keyword>
<protein>
    <submittedName>
        <fullName evidence="3">Uncharacterized protein</fullName>
    </submittedName>
</protein>
<organism evidence="3 4">
    <name type="scientific">[Ruminococcus] lactaris ATCC 29176</name>
    <dbReference type="NCBI Taxonomy" id="471875"/>
    <lineage>
        <taxon>Bacteria</taxon>
        <taxon>Bacillati</taxon>
        <taxon>Bacillota</taxon>
        <taxon>Clostridia</taxon>
        <taxon>Lachnospirales</taxon>
        <taxon>Lachnospiraceae</taxon>
        <taxon>Mediterraneibacter</taxon>
    </lineage>
</organism>
<comment type="caution">
    <text evidence="3">The sequence shown here is derived from an EMBL/GenBank/DDBJ whole genome shotgun (WGS) entry which is preliminary data.</text>
</comment>
<keyword evidence="1" id="KW-0175">Coiled coil</keyword>
<evidence type="ECO:0000313" key="4">
    <source>
        <dbReference type="Proteomes" id="UP000003254"/>
    </source>
</evidence>
<evidence type="ECO:0000256" key="1">
    <source>
        <dbReference type="SAM" id="Coils"/>
    </source>
</evidence>
<gene>
    <name evidence="3" type="ORF">RUMLAC_01751</name>
</gene>
<reference evidence="3 4" key="2">
    <citation type="submission" date="2008-08" db="EMBL/GenBank/DDBJ databases">
        <authorList>
            <person name="Fulton L."/>
            <person name="Clifton S."/>
            <person name="Fulton B."/>
            <person name="Xu J."/>
            <person name="Minx P."/>
            <person name="Pepin K.H."/>
            <person name="Johnson M."/>
            <person name="Bhonagiri V."/>
            <person name="Nash W.E."/>
            <person name="Mardis E.R."/>
            <person name="Wilson R.K."/>
        </authorList>
    </citation>
    <scope>NUCLEOTIDE SEQUENCE [LARGE SCALE GENOMIC DNA]</scope>
    <source>
        <strain evidence="3 4">ATCC 29176</strain>
    </source>
</reference>
<keyword evidence="2" id="KW-1133">Transmembrane helix</keyword>
<evidence type="ECO:0000256" key="2">
    <source>
        <dbReference type="SAM" id="Phobius"/>
    </source>
</evidence>
<dbReference type="EMBL" id="ABOU02000039">
    <property type="protein sequence ID" value="EDY32431.1"/>
    <property type="molecule type" value="Genomic_DNA"/>
</dbReference>
<dbReference type="HOGENOM" id="CLU_574759_0_0_9"/>
<dbReference type="GeneID" id="77334227"/>
<sequence>MKSPISLLSVGKAASGIKSLADAGAAAQLAFEGMLGAISPLTLAIAGIGAAFLVWKAYNNYIQEQVQAAQEAGNAWQESNHSIEEYKNRVVELRDQLASGSLTESEAYQAKSELLSIQEMLTEAYGSQAEGIDLVNGSLREQIGLMEHLSQSDANKYLNENQEGINKATKEMEKQRNYFLGEYFEEAVDPASEAIKKALAASQEKYGDLITSSNDMIFFNGDASQAEAALNDFMTDVRKASDELGGDYAYVLDAIFSNSESGLKDANEILDKYQEVYEQAKAAELAADSTQYKGTNGVVQTAAKWMSDYSKAVQEYNDALAGGDSSKIAEAKTNFDAVDKSVQCRRYEPGKRNYGFKHEGKEYTVYFDNRGFNVESQDKQHKEYLRDYELMELLEAMLEAGYFGVVETLKNTIKKTVKKVSESDTKKAERQIQEAVEKSQAAVVEEVDIAEATGILTADLFQLREYINEDDFYAL</sequence>
<dbReference type="Proteomes" id="UP000003254">
    <property type="component" value="Unassembled WGS sequence"/>
</dbReference>
<name>B5CQK4_9FIRM</name>
<dbReference type="eggNOG" id="ENOG5033QIG">
    <property type="taxonomic scope" value="Bacteria"/>
</dbReference>
<proteinExistence type="predicted"/>